<evidence type="ECO:0000313" key="2">
    <source>
        <dbReference type="Proteomes" id="UP001154078"/>
    </source>
</evidence>
<dbReference type="Proteomes" id="UP001154078">
    <property type="component" value="Chromosome 2"/>
</dbReference>
<accession>A0A9P0AZD3</accession>
<reference evidence="1" key="1">
    <citation type="submission" date="2021-12" db="EMBL/GenBank/DDBJ databases">
        <authorList>
            <person name="King R."/>
        </authorList>
    </citation>
    <scope>NUCLEOTIDE SEQUENCE</scope>
</reference>
<evidence type="ECO:0000313" key="1">
    <source>
        <dbReference type="EMBL" id="CAH0550799.1"/>
    </source>
</evidence>
<name>A0A9P0AZD3_BRAAE</name>
<keyword evidence="2" id="KW-1185">Reference proteome</keyword>
<organism evidence="1 2">
    <name type="scientific">Brassicogethes aeneus</name>
    <name type="common">Rape pollen beetle</name>
    <name type="synonym">Meligethes aeneus</name>
    <dbReference type="NCBI Taxonomy" id="1431903"/>
    <lineage>
        <taxon>Eukaryota</taxon>
        <taxon>Metazoa</taxon>
        <taxon>Ecdysozoa</taxon>
        <taxon>Arthropoda</taxon>
        <taxon>Hexapoda</taxon>
        <taxon>Insecta</taxon>
        <taxon>Pterygota</taxon>
        <taxon>Neoptera</taxon>
        <taxon>Endopterygota</taxon>
        <taxon>Coleoptera</taxon>
        <taxon>Polyphaga</taxon>
        <taxon>Cucujiformia</taxon>
        <taxon>Nitidulidae</taxon>
        <taxon>Meligethinae</taxon>
        <taxon>Brassicogethes</taxon>
    </lineage>
</organism>
<dbReference type="EMBL" id="OV121133">
    <property type="protein sequence ID" value="CAH0550799.1"/>
    <property type="molecule type" value="Genomic_DNA"/>
</dbReference>
<sequence length="187" mass="21934">MESFTKSSSQIKVKKAVVMVQSEDNDMNITEEKEEPKVIKFGKKETEEENEEDIEKVFVVGDKGLDECKLYLDKVNFAQKMVKRFVKEAFVLAKSRTSLESSPSIKSSTNIQTSWTWPLVYKMDYKAGQEAIENYINSLKMREAWQYKVFFLKKIEGPCNIEYQYEVANKSFLLYRMSKIYVYNEIS</sequence>
<protein>
    <submittedName>
        <fullName evidence="1">Uncharacterized protein</fullName>
    </submittedName>
</protein>
<dbReference type="AlphaFoldDB" id="A0A9P0AZD3"/>
<gene>
    <name evidence="1" type="ORF">MELIAE_LOCUS3539</name>
</gene>
<proteinExistence type="predicted"/>